<accession>A0A1U9RRH3</accession>
<organism evidence="1 2">
    <name type="scientific">Carsonella ruddii</name>
    <dbReference type="NCBI Taxonomy" id="114186"/>
    <lineage>
        <taxon>Bacteria</taxon>
        <taxon>Pseudomonadati</taxon>
        <taxon>Pseudomonadota</taxon>
        <taxon>Gammaproteobacteria</taxon>
        <taxon>Oceanospirillales</taxon>
        <taxon>Halomonadaceae</taxon>
        <taxon>Zymobacter group</taxon>
        <taxon>Candidatus Carsonella</taxon>
    </lineage>
</organism>
<dbReference type="AlphaFoldDB" id="A0A1U9RRH3"/>
<dbReference type="InterPro" id="IPR009068">
    <property type="entry name" value="uS15_NS1_RNA-bd_sf"/>
</dbReference>
<proteinExistence type="predicted"/>
<dbReference type="EMBL" id="CP019943">
    <property type="protein sequence ID" value="AQU89502.1"/>
    <property type="molecule type" value="Genomic_DNA"/>
</dbReference>
<dbReference type="Proteomes" id="UP000189666">
    <property type="component" value="Chromosome"/>
</dbReference>
<reference evidence="1 2" key="1">
    <citation type="submission" date="2017-02" db="EMBL/GenBank/DDBJ databases">
        <title>Complete Genome of Candidatus Carsonella ruddii strain BC, a Nutritional Endosymbiont of Bactericera cockerelli.</title>
        <authorList>
            <person name="Riley A.B."/>
            <person name="Kim D.H."/>
            <person name="Hansen A.K."/>
        </authorList>
    </citation>
    <scope>NUCLEOTIDE SEQUENCE [LARGE SCALE GENOMIC DNA]</scope>
    <source>
        <strain evidence="1 2">BC</strain>
    </source>
</reference>
<evidence type="ECO:0000313" key="2">
    <source>
        <dbReference type="Proteomes" id="UP000189666"/>
    </source>
</evidence>
<evidence type="ECO:0000313" key="1">
    <source>
        <dbReference type="EMBL" id="AQU89502.1"/>
    </source>
</evidence>
<dbReference type="SUPFAM" id="SSF47060">
    <property type="entry name" value="S15/NS1 RNA-binding domain"/>
    <property type="match status" value="1"/>
</dbReference>
<protein>
    <submittedName>
        <fullName evidence="1">Uncharacterized protein</fullName>
    </submittedName>
</protein>
<name>A0A1U9RRH3_CARRU</name>
<gene>
    <name evidence="1" type="ORF">BW244_0084</name>
</gene>
<sequence>MSILNNIIIKKGYGELKIQNYFLIKKLKKIKFHFLNNKKDLKCKININKIIFKIKKNINFMKNSL</sequence>
<dbReference type="RefSeq" id="WP_211118615.1">
    <property type="nucleotide sequence ID" value="NZ_CP019943.1"/>
</dbReference>